<reference evidence="10 11" key="1">
    <citation type="journal article" date="2013" name="Genome Announc.">
        <title>Draft Genome Sequence of Sphingobium lactosutens Strain DS20T, Isolated from a Hexachlorocyclohexane Dumpsite.</title>
        <authorList>
            <person name="Kumar R."/>
            <person name="Dwivedi V."/>
            <person name="Negi V."/>
            <person name="Khurana J.P."/>
            <person name="Lal R."/>
        </authorList>
    </citation>
    <scope>NUCLEOTIDE SEQUENCE [LARGE SCALE GENOMIC DNA]</scope>
    <source>
        <strain evidence="10 11">DS20</strain>
    </source>
</reference>
<dbReference type="AlphaFoldDB" id="T0H3H4"/>
<dbReference type="GO" id="GO:0005886">
    <property type="term" value="C:plasma membrane"/>
    <property type="evidence" value="ECO:0007669"/>
    <property type="project" value="UniProtKB-SubCell"/>
</dbReference>
<dbReference type="InterPro" id="IPR023090">
    <property type="entry name" value="UPF0702_alpha/beta_dom_sf"/>
</dbReference>
<protein>
    <recommendedName>
        <fullName evidence="12">DUF421 domain-containing protein</fullName>
    </recommendedName>
</protein>
<feature type="domain" description="YetF-like N-terminal transmembrane" evidence="9">
    <location>
        <begin position="69"/>
        <end position="132"/>
    </location>
</feature>
<gene>
    <name evidence="10" type="ORF">RLDS_26080</name>
</gene>
<keyword evidence="11" id="KW-1185">Reference proteome</keyword>
<evidence type="ECO:0000256" key="6">
    <source>
        <dbReference type="ARBA" id="ARBA00023136"/>
    </source>
</evidence>
<dbReference type="PANTHER" id="PTHR34582">
    <property type="entry name" value="UPF0702 TRANSMEMBRANE PROTEIN YCAP"/>
    <property type="match status" value="1"/>
</dbReference>
<dbReference type="EMBL" id="ATDP01000109">
    <property type="protein sequence ID" value="EQB10906.1"/>
    <property type="molecule type" value="Genomic_DNA"/>
</dbReference>
<keyword evidence="5 7" id="KW-1133">Transmembrane helix</keyword>
<dbReference type="PATRIC" id="fig|1331060.3.peg.5066"/>
<organism evidence="10 11">
    <name type="scientific">Sphingobium lactosutens DS20</name>
    <dbReference type="NCBI Taxonomy" id="1331060"/>
    <lineage>
        <taxon>Bacteria</taxon>
        <taxon>Pseudomonadati</taxon>
        <taxon>Pseudomonadota</taxon>
        <taxon>Alphaproteobacteria</taxon>
        <taxon>Sphingomonadales</taxon>
        <taxon>Sphingomonadaceae</taxon>
        <taxon>Sphingobium</taxon>
    </lineage>
</organism>
<evidence type="ECO:0000256" key="2">
    <source>
        <dbReference type="ARBA" id="ARBA00006448"/>
    </source>
</evidence>
<evidence type="ECO:0000313" key="11">
    <source>
        <dbReference type="Proteomes" id="UP000015531"/>
    </source>
</evidence>
<dbReference type="InterPro" id="IPR048454">
    <property type="entry name" value="YetF_N"/>
</dbReference>
<feature type="transmembrane region" description="Helical" evidence="7">
    <location>
        <begin position="116"/>
        <end position="134"/>
    </location>
</feature>
<dbReference type="Proteomes" id="UP000015531">
    <property type="component" value="Unassembled WGS sequence"/>
</dbReference>
<evidence type="ECO:0000256" key="3">
    <source>
        <dbReference type="ARBA" id="ARBA00022475"/>
    </source>
</evidence>
<dbReference type="RefSeq" id="WP_021228650.1">
    <property type="nucleotide sequence ID" value="NZ_ATDP01000109.1"/>
</dbReference>
<evidence type="ECO:0000259" key="9">
    <source>
        <dbReference type="Pfam" id="PF20730"/>
    </source>
</evidence>
<evidence type="ECO:0000256" key="7">
    <source>
        <dbReference type="SAM" id="Phobius"/>
    </source>
</evidence>
<evidence type="ECO:0000313" key="10">
    <source>
        <dbReference type="EMBL" id="EQB10906.1"/>
    </source>
</evidence>
<sequence>MDARRRGTGATALPVAVVADKREAGEKQQGVPLADAGWAGAEPRGTPDTSMLMFFDSLHGLLRVLIISLLAYAWLVFVLRLSGKRSLAKLNAFDLVVTVALGSTLATVLLTKDVAFAEGALAFCMLALLQWIVAQASIRSSWFSDLVRSRPRLLVEDGDFRDSAMRDERVTRAEVEASIRKSGIGRIEEVGAVVLESDGSMSVLERSDGAYTVLRSVAR</sequence>
<feature type="transmembrane region" description="Helical" evidence="7">
    <location>
        <begin position="91"/>
        <end position="110"/>
    </location>
</feature>
<evidence type="ECO:0000256" key="1">
    <source>
        <dbReference type="ARBA" id="ARBA00004651"/>
    </source>
</evidence>
<feature type="transmembrane region" description="Helical" evidence="7">
    <location>
        <begin position="60"/>
        <end position="79"/>
    </location>
</feature>
<keyword evidence="4 7" id="KW-0812">Transmembrane</keyword>
<comment type="caution">
    <text evidence="10">The sequence shown here is derived from an EMBL/GenBank/DDBJ whole genome shotgun (WGS) entry which is preliminary data.</text>
</comment>
<dbReference type="Pfam" id="PF04239">
    <property type="entry name" value="DUF421"/>
    <property type="match status" value="1"/>
</dbReference>
<evidence type="ECO:0008006" key="12">
    <source>
        <dbReference type="Google" id="ProtNLM"/>
    </source>
</evidence>
<keyword evidence="6 7" id="KW-0472">Membrane</keyword>
<name>T0H3H4_9SPHN</name>
<comment type="similarity">
    <text evidence="2">Belongs to the UPF0702 family.</text>
</comment>
<evidence type="ECO:0000259" key="8">
    <source>
        <dbReference type="Pfam" id="PF04239"/>
    </source>
</evidence>
<feature type="domain" description="YetF C-terminal" evidence="8">
    <location>
        <begin position="139"/>
        <end position="208"/>
    </location>
</feature>
<dbReference type="PANTHER" id="PTHR34582:SF6">
    <property type="entry name" value="UPF0702 TRANSMEMBRANE PROTEIN YCAP"/>
    <property type="match status" value="1"/>
</dbReference>
<keyword evidence="3" id="KW-1003">Cell membrane</keyword>
<dbReference type="Pfam" id="PF20730">
    <property type="entry name" value="YetF_N"/>
    <property type="match status" value="1"/>
</dbReference>
<dbReference type="InterPro" id="IPR007353">
    <property type="entry name" value="DUF421"/>
</dbReference>
<accession>T0H3H4</accession>
<dbReference type="eggNOG" id="COG2323">
    <property type="taxonomic scope" value="Bacteria"/>
</dbReference>
<comment type="subcellular location">
    <subcellularLocation>
        <location evidence="1">Cell membrane</location>
        <topology evidence="1">Multi-pass membrane protein</topology>
    </subcellularLocation>
</comment>
<evidence type="ECO:0000256" key="5">
    <source>
        <dbReference type="ARBA" id="ARBA00022989"/>
    </source>
</evidence>
<evidence type="ECO:0000256" key="4">
    <source>
        <dbReference type="ARBA" id="ARBA00022692"/>
    </source>
</evidence>
<dbReference type="Gene3D" id="3.30.240.20">
    <property type="entry name" value="bsu07140 like domains"/>
    <property type="match status" value="1"/>
</dbReference>
<proteinExistence type="inferred from homology"/>